<dbReference type="PANTHER" id="PTHR43085">
    <property type="entry name" value="HEXOKINASE FAMILY MEMBER"/>
    <property type="match status" value="1"/>
</dbReference>
<gene>
    <name evidence="7" type="ORF">GCM10023216_08440</name>
</gene>
<dbReference type="PROSITE" id="PS00583">
    <property type="entry name" value="PFKB_KINASES_1"/>
    <property type="match status" value="1"/>
</dbReference>
<dbReference type="PROSITE" id="PS00584">
    <property type="entry name" value="PFKB_KINASES_2"/>
    <property type="match status" value="1"/>
</dbReference>
<dbReference type="EMBL" id="BAABID010000004">
    <property type="protein sequence ID" value="GAA4721542.1"/>
    <property type="molecule type" value="Genomic_DNA"/>
</dbReference>
<dbReference type="GO" id="GO:0016301">
    <property type="term" value="F:kinase activity"/>
    <property type="evidence" value="ECO:0007669"/>
    <property type="project" value="UniProtKB-KW"/>
</dbReference>
<evidence type="ECO:0000256" key="2">
    <source>
        <dbReference type="ARBA" id="ARBA00022679"/>
    </source>
</evidence>
<evidence type="ECO:0000256" key="1">
    <source>
        <dbReference type="ARBA" id="ARBA00010688"/>
    </source>
</evidence>
<evidence type="ECO:0000256" key="3">
    <source>
        <dbReference type="ARBA" id="ARBA00022741"/>
    </source>
</evidence>
<reference evidence="8" key="1">
    <citation type="journal article" date="2019" name="Int. J. Syst. Evol. Microbiol.">
        <title>The Global Catalogue of Microorganisms (GCM) 10K type strain sequencing project: providing services to taxonomists for standard genome sequencing and annotation.</title>
        <authorList>
            <consortium name="The Broad Institute Genomics Platform"/>
            <consortium name="The Broad Institute Genome Sequencing Center for Infectious Disease"/>
            <person name="Wu L."/>
            <person name="Ma J."/>
        </authorList>
    </citation>
    <scope>NUCLEOTIDE SEQUENCE [LARGE SCALE GENOMIC DNA]</scope>
    <source>
        <strain evidence="8">JCM 18063</strain>
    </source>
</reference>
<evidence type="ECO:0000259" key="6">
    <source>
        <dbReference type="Pfam" id="PF00294"/>
    </source>
</evidence>
<evidence type="ECO:0000256" key="4">
    <source>
        <dbReference type="ARBA" id="ARBA00022777"/>
    </source>
</evidence>
<keyword evidence="4 7" id="KW-0418">Kinase</keyword>
<dbReference type="InterPro" id="IPR011611">
    <property type="entry name" value="PfkB_dom"/>
</dbReference>
<dbReference type="CDD" id="cd01167">
    <property type="entry name" value="bac_FRK"/>
    <property type="match status" value="1"/>
</dbReference>
<evidence type="ECO:0000256" key="5">
    <source>
        <dbReference type="ARBA" id="ARBA00022840"/>
    </source>
</evidence>
<dbReference type="RefSeq" id="WP_172148214.1">
    <property type="nucleotide sequence ID" value="NZ_BAABID010000004.1"/>
</dbReference>
<proteinExistence type="inferred from homology"/>
<accession>A0ABP8Y7I1</accession>
<dbReference type="SUPFAM" id="SSF53613">
    <property type="entry name" value="Ribokinase-like"/>
    <property type="match status" value="1"/>
</dbReference>
<dbReference type="InterPro" id="IPR050306">
    <property type="entry name" value="PfkB_Carbo_kinase"/>
</dbReference>
<organism evidence="7 8">
    <name type="scientific">Isoptericola chiayiensis</name>
    <dbReference type="NCBI Taxonomy" id="579446"/>
    <lineage>
        <taxon>Bacteria</taxon>
        <taxon>Bacillati</taxon>
        <taxon>Actinomycetota</taxon>
        <taxon>Actinomycetes</taxon>
        <taxon>Micrococcales</taxon>
        <taxon>Promicromonosporaceae</taxon>
        <taxon>Isoptericola</taxon>
    </lineage>
</organism>
<evidence type="ECO:0000313" key="7">
    <source>
        <dbReference type="EMBL" id="GAA4721542.1"/>
    </source>
</evidence>
<dbReference type="Proteomes" id="UP001500956">
    <property type="component" value="Unassembled WGS sequence"/>
</dbReference>
<sequence length="305" mass="31297">MSAALPAVGVTVVGEALVDIVRRVDGSTQELPGGSPANVALTLGRLGRGPRLLTRLGDDERGRRVRAWLEESDVEVLSCPATRTSTALARLDADGSAEYEFDLDWDLRGAEVPAAAVLHVGSIAAVLEPGGTTVLEAVRSASGLVTYDPNVRPTITPDPDVVRPRVEEIVASVGVVKVSDEDLAWLAPGTAPEEMASRWSRSGPALVVMTAGGDGSVVLRDGVPVARVPVPSVTVVDTVGAGDTYMGGLIDGLLALGLDTAERIGAATDSDLGAVCGHAARAAAVTVSRPGADPPRRGELGLPRT</sequence>
<dbReference type="InterPro" id="IPR029056">
    <property type="entry name" value="Ribokinase-like"/>
</dbReference>
<dbReference type="Gene3D" id="3.40.1190.20">
    <property type="match status" value="1"/>
</dbReference>
<keyword evidence="5" id="KW-0067">ATP-binding</keyword>
<keyword evidence="3" id="KW-0547">Nucleotide-binding</keyword>
<comment type="similarity">
    <text evidence="1">Belongs to the carbohydrate kinase PfkB family.</text>
</comment>
<dbReference type="InterPro" id="IPR002173">
    <property type="entry name" value="Carboh/pur_kinase_PfkB_CS"/>
</dbReference>
<comment type="caution">
    <text evidence="7">The sequence shown here is derived from an EMBL/GenBank/DDBJ whole genome shotgun (WGS) entry which is preliminary data.</text>
</comment>
<name>A0ABP8Y7I1_9MICO</name>
<feature type="domain" description="Carbohydrate kinase PfkB" evidence="6">
    <location>
        <begin position="10"/>
        <end position="294"/>
    </location>
</feature>
<protein>
    <submittedName>
        <fullName evidence="7">Carbohydrate kinase</fullName>
    </submittedName>
</protein>
<dbReference type="Pfam" id="PF00294">
    <property type="entry name" value="PfkB"/>
    <property type="match status" value="1"/>
</dbReference>
<dbReference type="PANTHER" id="PTHR43085:SF1">
    <property type="entry name" value="PSEUDOURIDINE KINASE-RELATED"/>
    <property type="match status" value="1"/>
</dbReference>
<evidence type="ECO:0000313" key="8">
    <source>
        <dbReference type="Proteomes" id="UP001500956"/>
    </source>
</evidence>
<keyword evidence="8" id="KW-1185">Reference proteome</keyword>
<keyword evidence="2" id="KW-0808">Transferase</keyword>